<dbReference type="OrthoDB" id="128883at2"/>
<reference evidence="1 2" key="1">
    <citation type="journal article" date="2013" name="Genome Biol. Evol.">
        <title>Genomes of Stigonematalean cyanobacteria (subsection V) and the evolution of oxygenic photosynthesis from prokaryotes to plastids.</title>
        <authorList>
            <person name="Dagan T."/>
            <person name="Roettger M."/>
            <person name="Stucken K."/>
            <person name="Landan G."/>
            <person name="Koch R."/>
            <person name="Major P."/>
            <person name="Gould S.B."/>
            <person name="Goremykin V.V."/>
            <person name="Rippka R."/>
            <person name="Tandeau de Marsac N."/>
            <person name="Gugger M."/>
            <person name="Lockhart P.J."/>
            <person name="Allen J.F."/>
            <person name="Brune I."/>
            <person name="Maus I."/>
            <person name="Puhler A."/>
            <person name="Martin W.F."/>
        </authorList>
    </citation>
    <scope>NUCLEOTIDE SEQUENCE [LARGE SCALE GENOMIC DNA]</scope>
    <source>
        <strain evidence="1 2">PCC 7110</strain>
    </source>
</reference>
<dbReference type="AlphaFoldDB" id="A0A139X1P2"/>
<organism evidence="1 2">
    <name type="scientific">Scytonema hofmannii PCC 7110</name>
    <dbReference type="NCBI Taxonomy" id="128403"/>
    <lineage>
        <taxon>Bacteria</taxon>
        <taxon>Bacillati</taxon>
        <taxon>Cyanobacteriota</taxon>
        <taxon>Cyanophyceae</taxon>
        <taxon>Nostocales</taxon>
        <taxon>Scytonemataceae</taxon>
        <taxon>Scytonema</taxon>
    </lineage>
</organism>
<dbReference type="RefSeq" id="WP_017745807.1">
    <property type="nucleotide sequence ID" value="NZ_KQ976354.1"/>
</dbReference>
<sequence length="560" mass="63072">MSVGISIQFLCGRYHATPWNHQVNEGVVEWPPSPWRILRALVAAYYRLPNPPARNELYSLLATLSECLPCYCLPEYATAHTRHYMPIVKEGKVTTTKVLDTFITLPGGVLSPDAVIQVVWQNVELNLSQQALFKQLCSQISYLGRAESWAEVQVIEEWSEAKVEFNAVPSDLKGDADLTGEKVRVLVPLSSAEMEGFKAALATVPLPTKKGKKSKWKVPKDILEALELDISDLHSSGWNGIPGTRWVSYVLPTSHSRNVQAVVTSREDKLPNFARFALASNVLPNITEVVSIGERFRQALMSSKKDENQLPLSVFSGRNSVDNNADEGDRSKPYLEGQQHAWYLPEVNARGKIDHMVIYAASGFDFNQALPKLKNLYKVWGTEGFDLQTVLVSLGQIEEYVVTSRQLDDKHFRVIGKSRKWRSLTPMVLPRHPKFYKNGNKRCIPDTSFQLDGVEHQALKLLTQLDYLNIPANSTIASDDEWLCLQRHNGETIVKVRCCDRGVLDKPAFSFQRRRYHGRGQKSSDKGYWLEIEFTEVQLGPIALGYAAHFGLGVFTPVFN</sequence>
<dbReference type="Proteomes" id="UP000076925">
    <property type="component" value="Unassembled WGS sequence"/>
</dbReference>
<dbReference type="InterPro" id="IPR019089">
    <property type="entry name" value="Cas_GSU0054"/>
</dbReference>
<protein>
    <recommendedName>
        <fullName evidence="3">Type I-U CRISPR-associated protein Cas5/Cas6</fullName>
    </recommendedName>
</protein>
<dbReference type="EMBL" id="ANNX02000040">
    <property type="protein sequence ID" value="KYC38580.1"/>
    <property type="molecule type" value="Genomic_DNA"/>
</dbReference>
<proteinExistence type="predicted"/>
<keyword evidence="2" id="KW-1185">Reference proteome</keyword>
<gene>
    <name evidence="1" type="ORF">WA1_35940</name>
</gene>
<accession>A0A139X1P2</accession>
<name>A0A139X1P2_9CYAN</name>
<evidence type="ECO:0000313" key="2">
    <source>
        <dbReference type="Proteomes" id="UP000076925"/>
    </source>
</evidence>
<comment type="caution">
    <text evidence="1">The sequence shown here is derived from an EMBL/GenBank/DDBJ whole genome shotgun (WGS) entry which is preliminary data.</text>
</comment>
<evidence type="ECO:0000313" key="1">
    <source>
        <dbReference type="EMBL" id="KYC38580.1"/>
    </source>
</evidence>
<evidence type="ECO:0008006" key="3">
    <source>
        <dbReference type="Google" id="ProtNLM"/>
    </source>
</evidence>
<dbReference type="NCBIfam" id="TIGR02165">
    <property type="entry name" value="cas5_6_GSU0054"/>
    <property type="match status" value="1"/>
</dbReference>